<keyword evidence="1" id="KW-0966">Cell projection</keyword>
<evidence type="ECO:0000313" key="1">
    <source>
        <dbReference type="EMBL" id="SMX47460.1"/>
    </source>
</evidence>
<organism evidence="1 2">
    <name type="scientific">Actibacterium lipolyticum</name>
    <dbReference type="NCBI Taxonomy" id="1524263"/>
    <lineage>
        <taxon>Bacteria</taxon>
        <taxon>Pseudomonadati</taxon>
        <taxon>Pseudomonadota</taxon>
        <taxon>Alphaproteobacteria</taxon>
        <taxon>Rhodobacterales</taxon>
        <taxon>Roseobacteraceae</taxon>
        <taxon>Actibacterium</taxon>
    </lineage>
</organism>
<name>A0A238KXU0_9RHOB</name>
<dbReference type="EMBL" id="FXYE01000002">
    <property type="protein sequence ID" value="SMX47460.1"/>
    <property type="molecule type" value="Genomic_DNA"/>
</dbReference>
<gene>
    <name evidence="1" type="ORF">COL8621_03443</name>
</gene>
<keyword evidence="1" id="KW-0969">Cilium</keyword>
<dbReference type="NCBIfam" id="NF009435">
    <property type="entry name" value="PRK12794.1"/>
    <property type="match status" value="1"/>
</dbReference>
<accession>A0A238KXU0</accession>
<evidence type="ECO:0000313" key="2">
    <source>
        <dbReference type="Proteomes" id="UP000202922"/>
    </source>
</evidence>
<dbReference type="OrthoDB" id="9808944at2"/>
<dbReference type="RefSeq" id="WP_093968458.1">
    <property type="nucleotide sequence ID" value="NZ_FXYE01000002.1"/>
</dbReference>
<keyword evidence="2" id="KW-1185">Reference proteome</keyword>
<proteinExistence type="predicted"/>
<dbReference type="AlphaFoldDB" id="A0A238KXU0"/>
<dbReference type="Proteomes" id="UP000202922">
    <property type="component" value="Unassembled WGS sequence"/>
</dbReference>
<dbReference type="GO" id="GO:0044781">
    <property type="term" value="P:bacterial-type flagellum organization"/>
    <property type="evidence" value="ECO:0007669"/>
    <property type="project" value="InterPro"/>
</dbReference>
<protein>
    <submittedName>
        <fullName evidence="1">Flagellar biosynthesis regulatory protein FlaF</fullName>
    </submittedName>
</protein>
<dbReference type="Pfam" id="PF07309">
    <property type="entry name" value="FlaF"/>
    <property type="match status" value="1"/>
</dbReference>
<sequence>MTAHLRAKTAYSAPLQAAIRTPRSIEYDIFAQVTARLKQAGADPKTGFPVLAAALHDNRKLWTALAADVAEAGNSLPEALRAQLFYLAEFTNAHTRKILSGTETPEILVEINTSVMRGLSNAGLTT</sequence>
<dbReference type="InterPro" id="IPR010845">
    <property type="entry name" value="FlaF"/>
</dbReference>
<keyword evidence="1" id="KW-0282">Flagellum</keyword>
<reference evidence="2" key="1">
    <citation type="submission" date="2017-05" db="EMBL/GenBank/DDBJ databases">
        <authorList>
            <person name="Rodrigo-Torres L."/>
            <person name="Arahal R. D."/>
            <person name="Lucena T."/>
        </authorList>
    </citation>
    <scope>NUCLEOTIDE SEQUENCE [LARGE SCALE GENOMIC DNA]</scope>
    <source>
        <strain evidence="2">CECT 8621</strain>
    </source>
</reference>